<organism evidence="2 3">
    <name type="scientific">Paenibacillus ferrarius</name>
    <dbReference type="NCBI Taxonomy" id="1469647"/>
    <lineage>
        <taxon>Bacteria</taxon>
        <taxon>Bacillati</taxon>
        <taxon>Bacillota</taxon>
        <taxon>Bacilli</taxon>
        <taxon>Bacillales</taxon>
        <taxon>Paenibacillaceae</taxon>
        <taxon>Paenibacillus</taxon>
    </lineage>
</organism>
<keyword evidence="1" id="KW-1133">Transmembrane helix</keyword>
<feature type="transmembrane region" description="Helical" evidence="1">
    <location>
        <begin position="99"/>
        <end position="117"/>
    </location>
</feature>
<evidence type="ECO:0000313" key="3">
    <source>
        <dbReference type="Proteomes" id="UP000190626"/>
    </source>
</evidence>
<sequence>MQSILKEQLINRKSTGYLLIILTYILFLITFSVAFYSENTTVINDVKSLIMSKTAPTISIIGIALILFFLIVLFQVFVGTYFLYLILRFIFRVESKFTLFFRVILLWNITFVLGALYNVLVFSNSSYGILVYLTNPLFILGFVLLSYLLRTVLQATLTKALLFSSFLYISFLIMTLIGGI</sequence>
<proteinExistence type="predicted"/>
<name>A0A1V4HAN9_9BACL</name>
<dbReference type="RefSeq" id="WP_079419390.1">
    <property type="nucleotide sequence ID" value="NZ_MBTG01000046.1"/>
</dbReference>
<comment type="caution">
    <text evidence="2">The sequence shown here is derived from an EMBL/GenBank/DDBJ whole genome shotgun (WGS) entry which is preliminary data.</text>
</comment>
<dbReference type="Proteomes" id="UP000190626">
    <property type="component" value="Unassembled WGS sequence"/>
</dbReference>
<evidence type="ECO:0000256" key="1">
    <source>
        <dbReference type="SAM" id="Phobius"/>
    </source>
</evidence>
<protein>
    <recommendedName>
        <fullName evidence="4">Yip1 domain-containing protein</fullName>
    </recommendedName>
</protein>
<accession>A0A1V4HAN9</accession>
<dbReference type="STRING" id="1469647.BC351_38405"/>
<keyword evidence="3" id="KW-1185">Reference proteome</keyword>
<feature type="transmembrane region" description="Helical" evidence="1">
    <location>
        <begin position="57"/>
        <end position="87"/>
    </location>
</feature>
<dbReference type="EMBL" id="MBTG01000046">
    <property type="protein sequence ID" value="OPH48271.1"/>
    <property type="molecule type" value="Genomic_DNA"/>
</dbReference>
<evidence type="ECO:0008006" key="4">
    <source>
        <dbReference type="Google" id="ProtNLM"/>
    </source>
</evidence>
<feature type="transmembrane region" description="Helical" evidence="1">
    <location>
        <begin position="161"/>
        <end position="179"/>
    </location>
</feature>
<feature type="transmembrane region" description="Helical" evidence="1">
    <location>
        <begin position="16"/>
        <end position="37"/>
    </location>
</feature>
<gene>
    <name evidence="2" type="ORF">BC351_38405</name>
</gene>
<reference evidence="3" key="1">
    <citation type="submission" date="2016-07" db="EMBL/GenBank/DDBJ databases">
        <authorList>
            <person name="Florea S."/>
            <person name="Webb J.S."/>
            <person name="Jaromczyk J."/>
            <person name="Schardl C.L."/>
        </authorList>
    </citation>
    <scope>NUCLEOTIDE SEQUENCE [LARGE SCALE GENOMIC DNA]</scope>
    <source>
        <strain evidence="3">CY1</strain>
    </source>
</reference>
<evidence type="ECO:0000313" key="2">
    <source>
        <dbReference type="EMBL" id="OPH48271.1"/>
    </source>
</evidence>
<keyword evidence="1" id="KW-0812">Transmembrane</keyword>
<dbReference type="AlphaFoldDB" id="A0A1V4HAN9"/>
<keyword evidence="1" id="KW-0472">Membrane</keyword>
<feature type="transmembrane region" description="Helical" evidence="1">
    <location>
        <begin position="129"/>
        <end position="149"/>
    </location>
</feature>